<dbReference type="KEGG" id="bbe:BBR47_35890"/>
<dbReference type="HOGENOM" id="CLU_074112_0_0_9"/>
<dbReference type="eggNOG" id="ENOG5032707">
    <property type="taxonomic scope" value="Bacteria"/>
</dbReference>
<dbReference type="STRING" id="358681.BBR47_35890"/>
<feature type="domain" description="DUF4435" evidence="1">
    <location>
        <begin position="31"/>
        <end position="260"/>
    </location>
</feature>
<accession>C0ZFK7</accession>
<dbReference type="EMBL" id="AP008955">
    <property type="protein sequence ID" value="BAH44566.1"/>
    <property type="molecule type" value="Genomic_DNA"/>
</dbReference>
<reference evidence="2 3" key="1">
    <citation type="submission" date="2005-03" db="EMBL/GenBank/DDBJ databases">
        <title>Brevibacillus brevis strain 47, complete genome.</title>
        <authorList>
            <person name="Hosoyama A."/>
            <person name="Yamada R."/>
            <person name="Hongo Y."/>
            <person name="Terui Y."/>
            <person name="Ankai A."/>
            <person name="Masuyama W."/>
            <person name="Sekiguchi M."/>
            <person name="Takeda T."/>
            <person name="Asano K."/>
            <person name="Ohji S."/>
            <person name="Ichikawa N."/>
            <person name="Narita S."/>
            <person name="Aoki N."/>
            <person name="Miura H."/>
            <person name="Matsushita S."/>
            <person name="Sekigawa T."/>
            <person name="Yamagata H."/>
            <person name="Yoshikawa H."/>
            <person name="Udaka S."/>
            <person name="Tanikawa S."/>
            <person name="Fujita N."/>
        </authorList>
    </citation>
    <scope>NUCLEOTIDE SEQUENCE [LARGE SCALE GENOMIC DNA]</scope>
    <source>
        <strain evidence="3">47 / JCM 6285 / NBRC 100599</strain>
    </source>
</reference>
<dbReference type="AlphaFoldDB" id="C0ZFK7"/>
<evidence type="ECO:0000313" key="3">
    <source>
        <dbReference type="Proteomes" id="UP000001877"/>
    </source>
</evidence>
<gene>
    <name evidence="2" type="ordered locus">BBR47_35890</name>
</gene>
<dbReference type="InterPro" id="IPR029492">
    <property type="entry name" value="DUF4435"/>
</dbReference>
<evidence type="ECO:0000259" key="1">
    <source>
        <dbReference type="Pfam" id="PF14491"/>
    </source>
</evidence>
<evidence type="ECO:0000313" key="2">
    <source>
        <dbReference type="EMBL" id="BAH44566.1"/>
    </source>
</evidence>
<keyword evidence="3" id="KW-1185">Reference proteome</keyword>
<name>C0ZFK7_BREBN</name>
<organism evidence="2 3">
    <name type="scientific">Brevibacillus brevis (strain 47 / JCM 6285 / NBRC 100599)</name>
    <dbReference type="NCBI Taxonomy" id="358681"/>
    <lineage>
        <taxon>Bacteria</taxon>
        <taxon>Bacillati</taxon>
        <taxon>Bacillota</taxon>
        <taxon>Bacilli</taxon>
        <taxon>Bacillales</taxon>
        <taxon>Paenibacillaceae</taxon>
        <taxon>Brevibacillus</taxon>
    </lineage>
</organism>
<protein>
    <recommendedName>
        <fullName evidence="1">DUF4435 domain-containing protein</fullName>
    </recommendedName>
</protein>
<dbReference type="Proteomes" id="UP000001877">
    <property type="component" value="Chromosome"/>
</dbReference>
<dbReference type="RefSeq" id="WP_015891863.1">
    <property type="nucleotide sequence ID" value="NC_012491.1"/>
</dbReference>
<sequence length="310" mass="36726">MDHLEKLRASRDKESVSYKRFMELLERNKDAVFCFVEGEDSKYYAAKIESIEPSYKYHFINSKGKEGVLKLFRLITGISEYDLIKTLYFVDRDFDELIDNPHIYETPCYSIENLYTTKNTICRVLQREFQLDETDDDYYTALHAFSTHQSEFHDAMDQINAWIACHRDLSKQGITTRLNLSDLNPSNLVTVSLTGVTQKYSFDSLIEMFPHAAEIDQETLENKLRSFRSIDRQKWYRGKFELFFFKKFIEILSEDSNRRHPFLFSTKRKNQLQLSANVLSELSQYAEFPECLRTYVKRIISQDQLQEAIM</sequence>
<dbReference type="Pfam" id="PF14491">
    <property type="entry name" value="DUF4435"/>
    <property type="match status" value="1"/>
</dbReference>
<proteinExistence type="predicted"/>